<reference evidence="2 3" key="1">
    <citation type="journal article" date="2013" name="MBio">
        <title>Genome sequencing of the plant pathogen Taphrina deformans, the causal agent of peach leaf curl.</title>
        <authorList>
            <person name="Cisse O.H."/>
            <person name="Almeida J.M.G.C.F."/>
            <person name="Fonseca A."/>
            <person name="Kumar A.A."/>
            <person name="Salojaervi J."/>
            <person name="Overmyer K."/>
            <person name="Hauser P.M."/>
            <person name="Pagni M."/>
        </authorList>
    </citation>
    <scope>NUCLEOTIDE SEQUENCE [LARGE SCALE GENOMIC DNA]</scope>
    <source>
        <strain evidence="3">PYCC 5710 / ATCC 11124 / CBS 356.35 / IMI 108563 / JCM 9778 / NBRC 8474</strain>
    </source>
</reference>
<dbReference type="eggNOG" id="ENOG502SBK0">
    <property type="taxonomic scope" value="Eukaryota"/>
</dbReference>
<sequence>MALPPNIKSSSTHDLHPLSPSIRTSKASQNIGDWGLKRNLPRLRTSNITISDIDTQEHQTPFSSSNKYTKVVERWQEMGIPVRTQLPPRQYTQQPEYHASLPENINRGIYLGSVSKSDLNRLVIKARKSRASFLASQGKNKPSVYSAQVLSDIKKKAREYLGIISQPKRGFTVQRNGGLGYHPHGALSLVNTPKGPQERTVSARVLQSGRNTTLVGLGGILSELKQRNDNVSGRRQGRANTIKIYNGEMEMTHNGALNVSVEDVRPNAFDRQRELGSIAFADFDRRDSFIGEEAFTDEEMEPSEKSLSESKTRKSSALDNLERLIASSPVSQERNEKD</sequence>
<feature type="compositionally biased region" description="Polar residues" evidence="1">
    <location>
        <begin position="21"/>
        <end position="30"/>
    </location>
</feature>
<dbReference type="OrthoDB" id="2735536at2759"/>
<feature type="region of interest" description="Disordered" evidence="1">
    <location>
        <begin position="1"/>
        <end position="30"/>
    </location>
</feature>
<evidence type="ECO:0000256" key="1">
    <source>
        <dbReference type="SAM" id="MobiDB-lite"/>
    </source>
</evidence>
<evidence type="ECO:0000313" key="2">
    <source>
        <dbReference type="EMBL" id="CCG80957.1"/>
    </source>
</evidence>
<comment type="caution">
    <text evidence="2">The sequence shown here is derived from an EMBL/GenBank/DDBJ whole genome shotgun (WGS) entry which is preliminary data.</text>
</comment>
<dbReference type="AlphaFoldDB" id="R4X6W0"/>
<dbReference type="PANTHER" id="PTHR28058:SF1">
    <property type="entry name" value="SMALL RIBOSOMAL SUBUNIT PROTEIN BS1M"/>
    <property type="match status" value="1"/>
</dbReference>
<dbReference type="PANTHER" id="PTHR28058">
    <property type="entry name" value="37S RIBOSOMAL PROTEIN MRP51, MITOCHONDRIAL"/>
    <property type="match status" value="1"/>
</dbReference>
<dbReference type="VEuPathDB" id="FungiDB:TAPDE_000621"/>
<dbReference type="Pfam" id="PF11709">
    <property type="entry name" value="Mit_ribos_Mrp51"/>
    <property type="match status" value="1"/>
</dbReference>
<feature type="compositionally biased region" description="Basic and acidic residues" evidence="1">
    <location>
        <begin position="302"/>
        <end position="312"/>
    </location>
</feature>
<protein>
    <submittedName>
        <fullName evidence="2">Uncharacterized protein C23A1.18c</fullName>
    </submittedName>
</protein>
<keyword evidence="3" id="KW-1185">Reference proteome</keyword>
<dbReference type="Proteomes" id="UP000013776">
    <property type="component" value="Unassembled WGS sequence"/>
</dbReference>
<dbReference type="InterPro" id="IPR016712">
    <property type="entry name" value="Rbsml_bS1m-like"/>
</dbReference>
<proteinExistence type="predicted"/>
<gene>
    <name evidence="2" type="ORF">TAPDE_000621</name>
</gene>
<organism evidence="2 3">
    <name type="scientific">Taphrina deformans (strain PYCC 5710 / ATCC 11124 / CBS 356.35 / IMI 108563 / JCM 9778 / NBRC 8474)</name>
    <name type="common">Peach leaf curl fungus</name>
    <name type="synonym">Lalaria deformans</name>
    <dbReference type="NCBI Taxonomy" id="1097556"/>
    <lineage>
        <taxon>Eukaryota</taxon>
        <taxon>Fungi</taxon>
        <taxon>Dikarya</taxon>
        <taxon>Ascomycota</taxon>
        <taxon>Taphrinomycotina</taxon>
        <taxon>Taphrinomycetes</taxon>
        <taxon>Taphrinales</taxon>
        <taxon>Taphrinaceae</taxon>
        <taxon>Taphrina</taxon>
    </lineage>
</organism>
<dbReference type="STRING" id="1097556.R4X6W0"/>
<dbReference type="EMBL" id="CAHR02000020">
    <property type="protein sequence ID" value="CCG80957.1"/>
    <property type="molecule type" value="Genomic_DNA"/>
</dbReference>
<accession>R4X6W0</accession>
<feature type="region of interest" description="Disordered" evidence="1">
    <location>
        <begin position="292"/>
        <end position="338"/>
    </location>
</feature>
<name>R4X6W0_TAPDE</name>
<evidence type="ECO:0000313" key="3">
    <source>
        <dbReference type="Proteomes" id="UP000013776"/>
    </source>
</evidence>